<dbReference type="PANTHER" id="PTHR22870:SF382">
    <property type="entry name" value="REGULATOR OF CHROMOSOME CONDENSATION (RCC1) FAMILY PROTEIN"/>
    <property type="match status" value="1"/>
</dbReference>
<dbReference type="Pfam" id="PF13540">
    <property type="entry name" value="RCC1_2"/>
    <property type="match status" value="1"/>
</dbReference>
<dbReference type="InterPro" id="IPR058923">
    <property type="entry name" value="RCC1-like_dom"/>
</dbReference>
<dbReference type="RefSeq" id="XP_073387270.1">
    <property type="nucleotide sequence ID" value="XM_073531169.1"/>
</dbReference>
<accession>A0A7I4CMH0</accession>
<feature type="repeat" description="RCC1" evidence="2">
    <location>
        <begin position="369"/>
        <end position="422"/>
    </location>
</feature>
<dbReference type="Proteomes" id="UP000006727">
    <property type="component" value="Chromosome 24"/>
</dbReference>
<dbReference type="GeneID" id="112277059"/>
<dbReference type="Gramene" id="Pp3c24_9770V3.5">
    <property type="protein sequence ID" value="Pp3c24_9770V3.5"/>
    <property type="gene ID" value="Pp3c24_9770"/>
</dbReference>
<dbReference type="EnsemblPlants" id="Pp3c24_9770V3.5">
    <property type="protein sequence ID" value="Pp3c24_9770V3.5"/>
    <property type="gene ID" value="Pp3c24_9770"/>
</dbReference>
<evidence type="ECO:0000313" key="5">
    <source>
        <dbReference type="EnsemblPlants" id="Pp3c24_9770V3.4"/>
    </source>
</evidence>
<dbReference type="PRINTS" id="PR00633">
    <property type="entry name" value="RCCNDNSATION"/>
</dbReference>
<dbReference type="Gramene" id="Pp3c24_9770V3.4">
    <property type="protein sequence ID" value="Pp3c24_9770V3.4"/>
    <property type="gene ID" value="Pp3c24_9770"/>
</dbReference>
<dbReference type="EnsemblPlants" id="Pp3c24_9770V3.7">
    <property type="protein sequence ID" value="Pp3c24_9770V3.7"/>
    <property type="gene ID" value="Pp3c24_9770"/>
</dbReference>
<dbReference type="Gene3D" id="2.130.10.30">
    <property type="entry name" value="Regulator of chromosome condensation 1/beta-lactamase-inhibitor protein II"/>
    <property type="match status" value="2"/>
</dbReference>
<feature type="repeat" description="RCC1" evidence="2">
    <location>
        <begin position="65"/>
        <end position="117"/>
    </location>
</feature>
<protein>
    <recommendedName>
        <fullName evidence="4">RCC1-like domain-containing protein</fullName>
    </recommendedName>
</protein>
<dbReference type="EMBL" id="ABEU02000024">
    <property type="status" value="NOT_ANNOTATED_CDS"/>
    <property type="molecule type" value="Genomic_DNA"/>
</dbReference>
<dbReference type="PANTHER" id="PTHR22870">
    <property type="entry name" value="REGULATOR OF CHROMOSOME CONDENSATION"/>
    <property type="match status" value="1"/>
</dbReference>
<evidence type="ECO:0000256" key="1">
    <source>
        <dbReference type="ARBA" id="ARBA00022737"/>
    </source>
</evidence>
<feature type="repeat" description="RCC1" evidence="2">
    <location>
        <begin position="250"/>
        <end position="316"/>
    </location>
</feature>
<dbReference type="EnsemblPlants" id="Pp3c24_9770V3.3">
    <property type="protein sequence ID" value="Pp3c24_9770V3.3"/>
    <property type="gene ID" value="Pp3c24_9770"/>
</dbReference>
<dbReference type="Pfam" id="PF25390">
    <property type="entry name" value="WD40_RLD"/>
    <property type="match status" value="1"/>
</dbReference>
<organism evidence="5 6">
    <name type="scientific">Physcomitrium patens</name>
    <name type="common">Spreading-leaved earth moss</name>
    <name type="synonym">Physcomitrella patens</name>
    <dbReference type="NCBI Taxonomy" id="3218"/>
    <lineage>
        <taxon>Eukaryota</taxon>
        <taxon>Viridiplantae</taxon>
        <taxon>Streptophyta</taxon>
        <taxon>Embryophyta</taxon>
        <taxon>Bryophyta</taxon>
        <taxon>Bryophytina</taxon>
        <taxon>Bryopsida</taxon>
        <taxon>Funariidae</taxon>
        <taxon>Funariales</taxon>
        <taxon>Funariaceae</taxon>
        <taxon>Physcomitrium</taxon>
    </lineage>
</organism>
<evidence type="ECO:0000259" key="4">
    <source>
        <dbReference type="Pfam" id="PF25390"/>
    </source>
</evidence>
<feature type="region of interest" description="Disordered" evidence="3">
    <location>
        <begin position="141"/>
        <end position="170"/>
    </location>
</feature>
<proteinExistence type="predicted"/>
<reference evidence="5" key="3">
    <citation type="submission" date="2020-12" db="UniProtKB">
        <authorList>
            <consortium name="EnsemblPlants"/>
        </authorList>
    </citation>
    <scope>IDENTIFICATION</scope>
</reference>
<dbReference type="SUPFAM" id="SSF50985">
    <property type="entry name" value="RCC1/BLIP-II"/>
    <property type="match status" value="2"/>
</dbReference>
<dbReference type="Gramene" id="Pp3c24_9770V3.6">
    <property type="protein sequence ID" value="Pp3c24_9770V3.6"/>
    <property type="gene ID" value="Pp3c24_9770"/>
</dbReference>
<dbReference type="EnsemblPlants" id="Pp3c24_9770V3.6">
    <property type="protein sequence ID" value="Pp3c24_9770V3.6"/>
    <property type="gene ID" value="Pp3c24_9770"/>
</dbReference>
<evidence type="ECO:0000256" key="3">
    <source>
        <dbReference type="SAM" id="MobiDB-lite"/>
    </source>
</evidence>
<dbReference type="Gramene" id="Pp3c24_9770V3.7">
    <property type="protein sequence ID" value="Pp3c24_9770V3.7"/>
    <property type="gene ID" value="Pp3c24_9770"/>
</dbReference>
<sequence>MGYVGGENAAAGECSVRMWGYLPAASPQRTPLLQPTPVPVSVLNDPLKTVCNGGCGFGIAISESGNLNTWGSTTDHGHCYLISGKQQEVPELYPLPTDSPIVHAAGGWAHCAAVTGDGEVYTWGWSECVSSLKLNIADDSAEPQRNDLSPDVPITTSQSPLRLTGGLLGGTKPTGKQTLRNLACKTTGSDGAEEVIKRRKVITNSAEGQSPEASEENAFAPPCLVKLDPGIRISSVAAGGRHTLALSDVGQVWGWGYGGEGQLGLGSCIRIVSFPQHIPCFNMTDTGNARSGVPIPGSYIKAIACGGRHSAVITDTGAVLTFGWGLYGQIGQGSTEDELSPSHVSTLQGLSIVGIAAGLWHTLCITNTGDVYSFGGNQFGQLGVGGNNAELSPRLIDAPLLGDELSVAVACGARHSVVLTGSGKIFAWGWNKYGQLGLGDCNNRDLPMQVTMNDGGRAASIACGWWHTLASVRTK</sequence>
<dbReference type="InterPro" id="IPR009091">
    <property type="entry name" value="RCC1/BLIP-II"/>
</dbReference>
<keyword evidence="1" id="KW-0677">Repeat</keyword>
<keyword evidence="6" id="KW-1185">Reference proteome</keyword>
<evidence type="ECO:0000256" key="2">
    <source>
        <dbReference type="PROSITE-ProRule" id="PRU00235"/>
    </source>
</evidence>
<evidence type="ECO:0000313" key="6">
    <source>
        <dbReference type="Proteomes" id="UP000006727"/>
    </source>
</evidence>
<dbReference type="RefSeq" id="XP_073387268.1">
    <property type="nucleotide sequence ID" value="XM_073531167.1"/>
</dbReference>
<feature type="repeat" description="RCC1" evidence="2">
    <location>
        <begin position="317"/>
        <end position="368"/>
    </location>
</feature>
<dbReference type="InterPro" id="IPR051210">
    <property type="entry name" value="Ub_ligase/GEF_domain"/>
</dbReference>
<reference evidence="5 6" key="2">
    <citation type="journal article" date="2018" name="Plant J.">
        <title>The Physcomitrella patens chromosome-scale assembly reveals moss genome structure and evolution.</title>
        <authorList>
            <person name="Lang D."/>
            <person name="Ullrich K.K."/>
            <person name="Murat F."/>
            <person name="Fuchs J."/>
            <person name="Jenkins J."/>
            <person name="Haas F.B."/>
            <person name="Piednoel M."/>
            <person name="Gundlach H."/>
            <person name="Van Bel M."/>
            <person name="Meyberg R."/>
            <person name="Vives C."/>
            <person name="Morata J."/>
            <person name="Symeonidi A."/>
            <person name="Hiss M."/>
            <person name="Muchero W."/>
            <person name="Kamisugi Y."/>
            <person name="Saleh O."/>
            <person name="Blanc G."/>
            <person name="Decker E.L."/>
            <person name="van Gessel N."/>
            <person name="Grimwood J."/>
            <person name="Hayes R.D."/>
            <person name="Graham S.W."/>
            <person name="Gunter L.E."/>
            <person name="McDaniel S.F."/>
            <person name="Hoernstein S.N.W."/>
            <person name="Larsson A."/>
            <person name="Li F.W."/>
            <person name="Perroud P.F."/>
            <person name="Phillips J."/>
            <person name="Ranjan P."/>
            <person name="Rokshar D.S."/>
            <person name="Rothfels C.J."/>
            <person name="Schneider L."/>
            <person name="Shu S."/>
            <person name="Stevenson D.W."/>
            <person name="Thummler F."/>
            <person name="Tillich M."/>
            <person name="Villarreal Aguilar J.C."/>
            <person name="Widiez T."/>
            <person name="Wong G.K."/>
            <person name="Wymore A."/>
            <person name="Zhang Y."/>
            <person name="Zimmer A.D."/>
            <person name="Quatrano R.S."/>
            <person name="Mayer K.F.X."/>
            <person name="Goodstein D."/>
            <person name="Casacuberta J.M."/>
            <person name="Vandepoele K."/>
            <person name="Reski R."/>
            <person name="Cuming A.C."/>
            <person name="Tuskan G.A."/>
            <person name="Maumus F."/>
            <person name="Salse J."/>
            <person name="Schmutz J."/>
            <person name="Rensing S.A."/>
        </authorList>
    </citation>
    <scope>NUCLEOTIDE SEQUENCE [LARGE SCALE GENOMIC DNA]</scope>
    <source>
        <strain evidence="5 6">cv. Gransden 2004</strain>
    </source>
</reference>
<dbReference type="AlphaFoldDB" id="A0A7I4CMH0"/>
<feature type="repeat" description="RCC1" evidence="2">
    <location>
        <begin position="423"/>
        <end position="474"/>
    </location>
</feature>
<gene>
    <name evidence="5" type="primary">LOC112277059</name>
</gene>
<dbReference type="GO" id="GO:0005737">
    <property type="term" value="C:cytoplasm"/>
    <property type="evidence" value="ECO:0000318"/>
    <property type="project" value="GO_Central"/>
</dbReference>
<dbReference type="PROSITE" id="PS00626">
    <property type="entry name" value="RCC1_2"/>
    <property type="match status" value="4"/>
</dbReference>
<reference evidence="5 6" key="1">
    <citation type="journal article" date="2008" name="Science">
        <title>The Physcomitrella genome reveals evolutionary insights into the conquest of land by plants.</title>
        <authorList>
            <person name="Rensing S."/>
            <person name="Lang D."/>
            <person name="Zimmer A."/>
            <person name="Terry A."/>
            <person name="Salamov A."/>
            <person name="Shapiro H."/>
            <person name="Nishiyama T."/>
            <person name="Perroud P.-F."/>
            <person name="Lindquist E."/>
            <person name="Kamisugi Y."/>
            <person name="Tanahashi T."/>
            <person name="Sakakibara K."/>
            <person name="Fujita T."/>
            <person name="Oishi K."/>
            <person name="Shin-I T."/>
            <person name="Kuroki Y."/>
            <person name="Toyoda A."/>
            <person name="Suzuki Y."/>
            <person name="Hashimoto A."/>
            <person name="Yamaguchi K."/>
            <person name="Sugano A."/>
            <person name="Kohara Y."/>
            <person name="Fujiyama A."/>
            <person name="Anterola A."/>
            <person name="Aoki S."/>
            <person name="Ashton N."/>
            <person name="Barbazuk W.B."/>
            <person name="Barker E."/>
            <person name="Bennetzen J."/>
            <person name="Bezanilla M."/>
            <person name="Blankenship R."/>
            <person name="Cho S.H."/>
            <person name="Dutcher S."/>
            <person name="Estelle M."/>
            <person name="Fawcett J.A."/>
            <person name="Gundlach H."/>
            <person name="Hanada K."/>
            <person name="Heyl A."/>
            <person name="Hicks K.A."/>
            <person name="Hugh J."/>
            <person name="Lohr M."/>
            <person name="Mayer K."/>
            <person name="Melkozernov A."/>
            <person name="Murata T."/>
            <person name="Nelson D."/>
            <person name="Pils B."/>
            <person name="Prigge M."/>
            <person name="Reiss B."/>
            <person name="Renner T."/>
            <person name="Rombauts S."/>
            <person name="Rushton P."/>
            <person name="Sanderfoot A."/>
            <person name="Schween G."/>
            <person name="Shiu S.-H."/>
            <person name="Stueber K."/>
            <person name="Theodoulou F.L."/>
            <person name="Tu H."/>
            <person name="Van de Peer Y."/>
            <person name="Verrier P.J."/>
            <person name="Waters E."/>
            <person name="Wood A."/>
            <person name="Yang L."/>
            <person name="Cove D."/>
            <person name="Cuming A."/>
            <person name="Hasebe M."/>
            <person name="Lucas S."/>
            <person name="Mishler D.B."/>
            <person name="Reski R."/>
            <person name="Grigoriev I."/>
            <person name="Quatrano R.S."/>
            <person name="Boore J.L."/>
        </authorList>
    </citation>
    <scope>NUCLEOTIDE SEQUENCE [LARGE SCALE GENOMIC DNA]</scope>
    <source>
        <strain evidence="5 6">cv. Gransden 2004</strain>
    </source>
</reference>
<name>A0A7I4CMH0_PHYPA</name>
<dbReference type="InterPro" id="IPR000408">
    <property type="entry name" value="Reg_chr_condens"/>
</dbReference>
<dbReference type="PROSITE" id="PS50012">
    <property type="entry name" value="RCC1_3"/>
    <property type="match status" value="5"/>
</dbReference>
<dbReference type="Gramene" id="Pp3c24_9770V3.3">
    <property type="protein sequence ID" value="Pp3c24_9770V3.3"/>
    <property type="gene ID" value="Pp3c24_9770"/>
</dbReference>
<feature type="compositionally biased region" description="Low complexity" evidence="3">
    <location>
        <begin position="160"/>
        <end position="170"/>
    </location>
</feature>
<feature type="domain" description="RCC1-like" evidence="4">
    <location>
        <begin position="208"/>
        <end position="471"/>
    </location>
</feature>
<dbReference type="EnsemblPlants" id="Pp3c24_9770V3.4">
    <property type="protein sequence ID" value="Pp3c24_9770V3.4"/>
    <property type="gene ID" value="Pp3c24_9770"/>
</dbReference>